<evidence type="ECO:0008006" key="4">
    <source>
        <dbReference type="Google" id="ProtNLM"/>
    </source>
</evidence>
<reference evidence="2 3" key="1">
    <citation type="journal article" date="2010" name="Stand. Genomic Sci.">
        <title>Complete genome sequence of Coraliomargarita akajimensis type strain (04OKA010-24).</title>
        <authorList>
            <person name="Mavromatis K."/>
            <person name="Abt B."/>
            <person name="Brambilla E."/>
            <person name="Lapidus A."/>
            <person name="Copeland A."/>
            <person name="Deshpande S."/>
            <person name="Nolan M."/>
            <person name="Lucas S."/>
            <person name="Tice H."/>
            <person name="Cheng J.F."/>
            <person name="Han C."/>
            <person name="Detter J.C."/>
            <person name="Woyke T."/>
            <person name="Goodwin L."/>
            <person name="Pitluck S."/>
            <person name="Held B."/>
            <person name="Brettin T."/>
            <person name="Tapia R."/>
            <person name="Ivanova N."/>
            <person name="Mikhailova N."/>
            <person name="Pati A."/>
            <person name="Liolios K."/>
            <person name="Chen A."/>
            <person name="Palaniappan K."/>
            <person name="Land M."/>
            <person name="Hauser L."/>
            <person name="Chang Y.J."/>
            <person name="Jeffries C.D."/>
            <person name="Rohde M."/>
            <person name="Goker M."/>
            <person name="Bristow J."/>
            <person name="Eisen J.A."/>
            <person name="Markowitz V."/>
            <person name="Hugenholtz P."/>
            <person name="Klenk H.P."/>
            <person name="Kyrpides N.C."/>
        </authorList>
    </citation>
    <scope>NUCLEOTIDE SEQUENCE [LARGE SCALE GENOMIC DNA]</scope>
    <source>
        <strain evidence="3">DSM 45221 / IAM 15411 / JCM 23193 / KCTC 12865</strain>
    </source>
</reference>
<name>D5EI68_CORAD</name>
<feature type="chain" id="PRO_5003071198" description="Lipoprotein" evidence="1">
    <location>
        <begin position="22"/>
        <end position="107"/>
    </location>
</feature>
<dbReference type="HOGENOM" id="CLU_2205609_0_0_0"/>
<sequence>MKHIQLLILALLLSGCLTTQKYTENGMPKPEYKIGGGVAYIGVAQKSGTFLVVEENTQRIVVTTTVEKGQPMRYTLNEDRISEDPKGFEEDYGIPYSEARFSAYLIP</sequence>
<dbReference type="PROSITE" id="PS51257">
    <property type="entry name" value="PROKAR_LIPOPROTEIN"/>
    <property type="match status" value="1"/>
</dbReference>
<dbReference type="Proteomes" id="UP000000925">
    <property type="component" value="Chromosome"/>
</dbReference>
<feature type="signal peptide" evidence="1">
    <location>
        <begin position="1"/>
        <end position="21"/>
    </location>
</feature>
<dbReference type="STRING" id="583355.Caka_3095"/>
<evidence type="ECO:0000313" key="3">
    <source>
        <dbReference type="Proteomes" id="UP000000925"/>
    </source>
</evidence>
<dbReference type="RefSeq" id="WP_013044824.1">
    <property type="nucleotide sequence ID" value="NC_014008.1"/>
</dbReference>
<dbReference type="EMBL" id="CP001998">
    <property type="protein sequence ID" value="ADE56108.1"/>
    <property type="molecule type" value="Genomic_DNA"/>
</dbReference>
<dbReference type="KEGG" id="caa:Caka_3095"/>
<accession>D5EI68</accession>
<dbReference type="AlphaFoldDB" id="D5EI68"/>
<gene>
    <name evidence="2" type="ordered locus">Caka_3095</name>
</gene>
<protein>
    <recommendedName>
        <fullName evidence="4">Lipoprotein</fullName>
    </recommendedName>
</protein>
<evidence type="ECO:0000313" key="2">
    <source>
        <dbReference type="EMBL" id="ADE56108.1"/>
    </source>
</evidence>
<keyword evidence="1" id="KW-0732">Signal</keyword>
<evidence type="ECO:0000256" key="1">
    <source>
        <dbReference type="SAM" id="SignalP"/>
    </source>
</evidence>
<keyword evidence="3" id="KW-1185">Reference proteome</keyword>
<organism evidence="2 3">
    <name type="scientific">Coraliomargarita akajimensis (strain DSM 45221 / IAM 15411 / JCM 23193 / KCTC 12865 / 04OKA010-24)</name>
    <dbReference type="NCBI Taxonomy" id="583355"/>
    <lineage>
        <taxon>Bacteria</taxon>
        <taxon>Pseudomonadati</taxon>
        <taxon>Verrucomicrobiota</taxon>
        <taxon>Opitutia</taxon>
        <taxon>Puniceicoccales</taxon>
        <taxon>Coraliomargaritaceae</taxon>
        <taxon>Coraliomargarita</taxon>
    </lineage>
</organism>
<proteinExistence type="predicted"/>